<evidence type="ECO:0008006" key="3">
    <source>
        <dbReference type="Google" id="ProtNLM"/>
    </source>
</evidence>
<sequence>MGSFRGPAAPAPRPPHDATLEPASSDPGSGGGDHAPHRLLRRHLPELAVPVVNLVDMTRLLRQLMADARTRQHAWIREHGTDLPEVTDWTWTA</sequence>
<proteinExistence type="predicted"/>
<feature type="region of interest" description="Disordered" evidence="1">
    <location>
        <begin position="1"/>
        <end position="39"/>
    </location>
</feature>
<dbReference type="EMBL" id="CP163440">
    <property type="protein sequence ID" value="XDQ69018.1"/>
    <property type="molecule type" value="Genomic_DNA"/>
</dbReference>
<name>A0AB39SR98_9ACTN</name>
<gene>
    <name evidence="2" type="ORF">AB5J50_03190</name>
</gene>
<evidence type="ECO:0000256" key="1">
    <source>
        <dbReference type="SAM" id="MobiDB-lite"/>
    </source>
</evidence>
<organism evidence="2">
    <name type="scientific">Streptomyces sp. R35</name>
    <dbReference type="NCBI Taxonomy" id="3238630"/>
    <lineage>
        <taxon>Bacteria</taxon>
        <taxon>Bacillati</taxon>
        <taxon>Actinomycetota</taxon>
        <taxon>Actinomycetes</taxon>
        <taxon>Kitasatosporales</taxon>
        <taxon>Streptomycetaceae</taxon>
        <taxon>Streptomyces</taxon>
    </lineage>
</organism>
<protein>
    <recommendedName>
        <fullName evidence="3">Xylulose 5-phosphate/Fructose 6-phosphate phosphoketolase C-terminal domain-containing protein</fullName>
    </recommendedName>
</protein>
<dbReference type="RefSeq" id="WP_369265760.1">
    <property type="nucleotide sequence ID" value="NZ_CP163440.1"/>
</dbReference>
<evidence type="ECO:0000313" key="2">
    <source>
        <dbReference type="EMBL" id="XDQ69018.1"/>
    </source>
</evidence>
<dbReference type="AlphaFoldDB" id="A0AB39SR98"/>
<accession>A0AB39SR98</accession>
<reference evidence="2" key="1">
    <citation type="submission" date="2024-07" db="EMBL/GenBank/DDBJ databases">
        <authorList>
            <person name="Yu S.T."/>
        </authorList>
    </citation>
    <scope>NUCLEOTIDE SEQUENCE</scope>
    <source>
        <strain evidence="2">R35</strain>
    </source>
</reference>